<accession>A0A6V7NWC1</accession>
<reference evidence="1" key="1">
    <citation type="submission" date="2020-07" db="EMBL/GenBank/DDBJ databases">
        <authorList>
            <person name="Lin J."/>
        </authorList>
    </citation>
    <scope>NUCLEOTIDE SEQUENCE</scope>
</reference>
<name>A0A6V7NWC1_ANACO</name>
<protein>
    <submittedName>
        <fullName evidence="1">Uncharacterized protein</fullName>
    </submittedName>
</protein>
<dbReference type="Gene3D" id="2.60.40.1180">
    <property type="entry name" value="Golgi alpha-mannosidase II"/>
    <property type="match status" value="1"/>
</dbReference>
<dbReference type="InterPro" id="IPR013780">
    <property type="entry name" value="Glyco_hydro_b"/>
</dbReference>
<dbReference type="EMBL" id="LR862142">
    <property type="protein sequence ID" value="CAD1822865.1"/>
    <property type="molecule type" value="Genomic_DNA"/>
</dbReference>
<sequence length="164" mass="17842">MQRGGTISKEARATPFTLVVSFPLGTTEADAKGKVYVDEDERPEMELVDGEATYVEFYAKFGEGKVTVWSEVKMGRYSLEEGLMIEKVSVLGLQGSGAGVEIEVEGEPLSDTSRVYFSNENSNEGNVEKVEGGNKRKSMVVEVGGLELPLGKNFSTTWKMGIEG</sequence>
<proteinExistence type="predicted"/>
<dbReference type="AlphaFoldDB" id="A0A6V7NWC1"/>
<organism evidence="1">
    <name type="scientific">Ananas comosus var. bracteatus</name>
    <name type="common">red pineapple</name>
    <dbReference type="NCBI Taxonomy" id="296719"/>
    <lineage>
        <taxon>Eukaryota</taxon>
        <taxon>Viridiplantae</taxon>
        <taxon>Streptophyta</taxon>
        <taxon>Embryophyta</taxon>
        <taxon>Tracheophyta</taxon>
        <taxon>Spermatophyta</taxon>
        <taxon>Magnoliopsida</taxon>
        <taxon>Liliopsida</taxon>
        <taxon>Poales</taxon>
        <taxon>Bromeliaceae</taxon>
        <taxon>Bromelioideae</taxon>
        <taxon>Ananas</taxon>
    </lineage>
</organism>
<gene>
    <name evidence="1" type="ORF">CB5_LOCUS6076</name>
</gene>
<evidence type="ECO:0000313" key="1">
    <source>
        <dbReference type="EMBL" id="CAD1822865.1"/>
    </source>
</evidence>